<protein>
    <submittedName>
        <fullName evidence="1">Uncharacterized protein</fullName>
    </submittedName>
</protein>
<evidence type="ECO:0000313" key="1">
    <source>
        <dbReference type="EMBL" id="PPR86623.1"/>
    </source>
</evidence>
<accession>A0A2P5W6B1</accession>
<organism evidence="1 2">
    <name type="scientific">Gossypium barbadense</name>
    <name type="common">Sea Island cotton</name>
    <name type="synonym">Hibiscus barbadensis</name>
    <dbReference type="NCBI Taxonomy" id="3634"/>
    <lineage>
        <taxon>Eukaryota</taxon>
        <taxon>Viridiplantae</taxon>
        <taxon>Streptophyta</taxon>
        <taxon>Embryophyta</taxon>
        <taxon>Tracheophyta</taxon>
        <taxon>Spermatophyta</taxon>
        <taxon>Magnoliopsida</taxon>
        <taxon>eudicotyledons</taxon>
        <taxon>Gunneridae</taxon>
        <taxon>Pentapetalae</taxon>
        <taxon>rosids</taxon>
        <taxon>malvids</taxon>
        <taxon>Malvales</taxon>
        <taxon>Malvaceae</taxon>
        <taxon>Malvoideae</taxon>
        <taxon>Gossypium</taxon>
    </lineage>
</organism>
<dbReference type="Proteomes" id="UP000239757">
    <property type="component" value="Unassembled WGS sequence"/>
</dbReference>
<sequence>MEAFHVSASILTTHLQNLFQQTSLQQGLIVNLLNSLQSAEVVDASQNGKLPLLPRSESNGNVELETAASERERLLLGKISELQSRSVVMHSIPSNLLQQELRLMAGAEENGDDAA</sequence>
<reference evidence="1 2" key="1">
    <citation type="submission" date="2015-01" db="EMBL/GenBank/DDBJ databases">
        <title>Genome of allotetraploid Gossypium barbadense reveals genomic plasticity and fiber elongation in cotton evolution.</title>
        <authorList>
            <person name="Chen X."/>
            <person name="Liu X."/>
            <person name="Zhao B."/>
            <person name="Zheng H."/>
            <person name="Hu Y."/>
            <person name="Lu G."/>
            <person name="Yang C."/>
            <person name="Chen J."/>
            <person name="Shan C."/>
            <person name="Zhang L."/>
            <person name="Zhou Y."/>
            <person name="Wang L."/>
            <person name="Guo W."/>
            <person name="Bai Y."/>
            <person name="Ruan J."/>
            <person name="Shangguan X."/>
            <person name="Mao Y."/>
            <person name="Jiang J."/>
            <person name="Zhu Y."/>
            <person name="Lei J."/>
            <person name="Kang H."/>
            <person name="Chen S."/>
            <person name="He X."/>
            <person name="Wang R."/>
            <person name="Wang Y."/>
            <person name="Chen J."/>
            <person name="Wang L."/>
            <person name="Yu S."/>
            <person name="Wang B."/>
            <person name="Wei J."/>
            <person name="Song S."/>
            <person name="Lu X."/>
            <person name="Gao Z."/>
            <person name="Gu W."/>
            <person name="Deng X."/>
            <person name="Ma D."/>
            <person name="Wang S."/>
            <person name="Liang W."/>
            <person name="Fang L."/>
            <person name="Cai C."/>
            <person name="Zhu X."/>
            <person name="Zhou B."/>
            <person name="Zhang Y."/>
            <person name="Chen Z."/>
            <person name="Xu S."/>
            <person name="Zhu R."/>
            <person name="Wang S."/>
            <person name="Zhang T."/>
            <person name="Zhao G."/>
        </authorList>
    </citation>
    <scope>NUCLEOTIDE SEQUENCE [LARGE SCALE GENOMIC DNA]</scope>
    <source>
        <strain evidence="2">cv. Xinhai21</strain>
        <tissue evidence="1">Leaf</tissue>
    </source>
</reference>
<dbReference type="OrthoDB" id="1714763at2759"/>
<name>A0A2P5W6B1_GOSBA</name>
<proteinExistence type="predicted"/>
<evidence type="ECO:0000313" key="2">
    <source>
        <dbReference type="Proteomes" id="UP000239757"/>
    </source>
</evidence>
<dbReference type="EMBL" id="KZ668921">
    <property type="protein sequence ID" value="PPR86623.1"/>
    <property type="molecule type" value="Genomic_DNA"/>
</dbReference>
<dbReference type="AlphaFoldDB" id="A0A2P5W6B1"/>
<gene>
    <name evidence="1" type="ORF">GOBAR_AA34066</name>
</gene>